<evidence type="ECO:0000256" key="5">
    <source>
        <dbReference type="ARBA" id="ARBA00023004"/>
    </source>
</evidence>
<evidence type="ECO:0000313" key="8">
    <source>
        <dbReference type="EMBL" id="AOV57274.1"/>
    </source>
</evidence>
<dbReference type="PANTHER" id="PTHR10869:SF246">
    <property type="entry name" value="TRANSMEMBRANE PROLYL 4-HYDROXYLASE"/>
    <property type="match status" value="1"/>
</dbReference>
<dbReference type="SMART" id="SM00702">
    <property type="entry name" value="P4Hc"/>
    <property type="match status" value="1"/>
</dbReference>
<evidence type="ECO:0000256" key="3">
    <source>
        <dbReference type="ARBA" id="ARBA00022964"/>
    </source>
</evidence>
<accession>M4QHB1</accession>
<dbReference type="Proteomes" id="UP000241591">
    <property type="component" value="Segment"/>
</dbReference>
<evidence type="ECO:0000313" key="13">
    <source>
        <dbReference type="Proteomes" id="UP000203521"/>
    </source>
</evidence>
<keyword evidence="2" id="KW-0479">Metal-binding</keyword>
<reference evidence="7 13" key="1">
    <citation type="submission" date="2010-11" db="EMBL/GenBank/DDBJ databases">
        <title>The Genome Sequence of Synechococcus phage S-CAM1 0208SB26.</title>
        <authorList>
            <consortium name="The Broad Institute Genome Sequencing Platform"/>
            <person name="Henn M.R."/>
            <person name="Martiny J."/>
            <person name="Weihe C."/>
            <person name="Levin J."/>
            <person name="Malboeuf C."/>
            <person name="Casali M."/>
            <person name="Russ C."/>
            <person name="Lennon N."/>
            <person name="Chapman S.B."/>
            <person name="Erlich R."/>
            <person name="Young S.K."/>
            <person name="Yandava C."/>
            <person name="Zeng Q."/>
            <person name="Alvarado L."/>
            <person name="Anderson S."/>
            <person name="Berlin A."/>
            <person name="Chen Z."/>
            <person name="Freedman E."/>
            <person name="Gellesch M."/>
            <person name="Goldberg J."/>
            <person name="Green L."/>
            <person name="Griggs A."/>
            <person name="Gujja S."/>
            <person name="Heilman E.R."/>
            <person name="Heiman D."/>
            <person name="Hollinger A."/>
            <person name="Howarth C."/>
            <person name="Larson L."/>
            <person name="Mehta T."/>
            <person name="Pearson M."/>
            <person name="Roberts A."/>
            <person name="Ryan E."/>
            <person name="Saif S."/>
            <person name="Shea T."/>
            <person name="Shenoy N."/>
            <person name="Sisk P."/>
            <person name="Stolte C."/>
            <person name="Sykes S."/>
            <person name="White J."/>
            <person name="Haas B."/>
            <person name="Nusbaum C."/>
            <person name="Birren B."/>
        </authorList>
    </citation>
    <scope>NUCLEOTIDE SEQUENCE [LARGE SCALE GENOMIC DNA]</scope>
    <source>
        <strain evidence="7 13">S-CAM1</strain>
    </source>
</reference>
<evidence type="ECO:0000313" key="12">
    <source>
        <dbReference type="EMBL" id="AOV58274.1"/>
    </source>
</evidence>
<dbReference type="EMBL" id="KU686195">
    <property type="protein sequence ID" value="AOV58024.1"/>
    <property type="molecule type" value="Genomic_DNA"/>
</dbReference>
<evidence type="ECO:0000313" key="11">
    <source>
        <dbReference type="EMBL" id="AOV58024.1"/>
    </source>
</evidence>
<evidence type="ECO:0000313" key="7">
    <source>
        <dbReference type="EMBL" id="AGH26811.1"/>
    </source>
</evidence>
<dbReference type="EMBL" id="HQ634177">
    <property type="protein sequence ID" value="AGH26811.1"/>
    <property type="molecule type" value="Genomic_DNA"/>
</dbReference>
<dbReference type="EMBL" id="KU686194">
    <property type="protein sequence ID" value="AOV57774.1"/>
    <property type="molecule type" value="Genomic_DNA"/>
</dbReference>
<dbReference type="RefSeq" id="YP_007672989.1">
    <property type="nucleotide sequence ID" value="NC_020837.1"/>
</dbReference>
<dbReference type="GO" id="GO:0005506">
    <property type="term" value="F:iron ion binding"/>
    <property type="evidence" value="ECO:0007669"/>
    <property type="project" value="InterPro"/>
</dbReference>
<gene>
    <name evidence="10" type="ORF">C030809_019</name>
    <name evidence="12" type="ORF">C290910_019</name>
    <name evidence="9" type="ORF">N170310_019</name>
    <name evidence="8" type="ORF">N330309_019</name>
    <name evidence="11" type="ORF">S170810_019</name>
    <name evidence="7" type="ORF">SXBG_00074</name>
</gene>
<evidence type="ECO:0000256" key="2">
    <source>
        <dbReference type="ARBA" id="ARBA00022723"/>
    </source>
</evidence>
<name>M4QHB1_9CAUD</name>
<keyword evidence="13" id="KW-1185">Reference proteome</keyword>
<dbReference type="Pfam" id="PF13640">
    <property type="entry name" value="2OG-FeII_Oxy_3"/>
    <property type="match status" value="1"/>
</dbReference>
<organism evidence="7 13">
    <name type="scientific">Synechococcus phage S-CAM1</name>
    <dbReference type="NCBI Taxonomy" id="754037"/>
    <lineage>
        <taxon>Viruses</taxon>
        <taxon>Duplodnaviria</taxon>
        <taxon>Heunggongvirae</taxon>
        <taxon>Uroviricota</taxon>
        <taxon>Caudoviricetes</taxon>
        <taxon>Pantevenvirales</taxon>
        <taxon>Kyanoviridae</taxon>
        <taxon>Anaposvirus</taxon>
        <taxon>Anaposvirus socalone</taxon>
    </lineage>
</organism>
<dbReference type="Proteomes" id="UP000241494">
    <property type="component" value="Segment"/>
</dbReference>
<dbReference type="Proteomes" id="UP000240287">
    <property type="component" value="Genome"/>
</dbReference>
<dbReference type="GO" id="GO:0051213">
    <property type="term" value="F:dioxygenase activity"/>
    <property type="evidence" value="ECO:0007669"/>
    <property type="project" value="UniProtKB-KW"/>
</dbReference>
<proteinExistence type="predicted"/>
<dbReference type="KEGG" id="vg:15009489"/>
<evidence type="ECO:0000256" key="1">
    <source>
        <dbReference type="ARBA" id="ARBA00001961"/>
    </source>
</evidence>
<dbReference type="GO" id="GO:0016705">
    <property type="term" value="F:oxidoreductase activity, acting on paired donors, with incorporation or reduction of molecular oxygen"/>
    <property type="evidence" value="ECO:0007669"/>
    <property type="project" value="InterPro"/>
</dbReference>
<dbReference type="InterPro" id="IPR045054">
    <property type="entry name" value="P4HA-like"/>
</dbReference>
<evidence type="ECO:0000313" key="10">
    <source>
        <dbReference type="EMBL" id="AOV57774.1"/>
    </source>
</evidence>
<dbReference type="GO" id="GO:0031418">
    <property type="term" value="F:L-ascorbic acid binding"/>
    <property type="evidence" value="ECO:0007669"/>
    <property type="project" value="InterPro"/>
</dbReference>
<dbReference type="InterPro" id="IPR006620">
    <property type="entry name" value="Pro_4_hyd_alph"/>
</dbReference>
<dbReference type="OrthoDB" id="11494at10239"/>
<evidence type="ECO:0000313" key="15">
    <source>
        <dbReference type="Proteomes" id="UP000241265"/>
    </source>
</evidence>
<reference evidence="14 15" key="2">
    <citation type="journal article" date="2016" name="Virology">
        <title>The genomic content and context of auxiliary metabolic genes in marine cyanomyoviruses.</title>
        <authorList>
            <person name="Crummett L.T."/>
            <person name="Puxty R.J."/>
            <person name="Weihe C."/>
            <person name="Marston M.F."/>
            <person name="Martiny J.B."/>
        </authorList>
    </citation>
    <scope>NUCLEOTIDE SEQUENCE [LARGE SCALE GENOMIC DNA]</scope>
    <source>
        <strain evidence="8">0309SB33</strain>
        <strain evidence="9">0310NB17</strain>
        <strain evidence="10">0809CC03</strain>
        <strain evidence="11">0810SB17</strain>
        <strain evidence="12">0910CC29</strain>
    </source>
</reference>
<evidence type="ECO:0000313" key="9">
    <source>
        <dbReference type="EMBL" id="AOV57524.1"/>
    </source>
</evidence>
<sequence>MDFILEAKIKDVSVCDRLIDFFQNSDFSINRRNPGETTTGVTDAKKSTDLTIYPFEKHLAPPVEEYLEHLFDVGKKYIDKYPTCNVYSPWGVAESVNIQWYKPGEGFYKWHTERCNAMHPHNNRHLVWMTYLNDIEEGGGTDFMHQNYTVKPKKGKTVIWPSDWTYTHKGQVAPNEDKYIITGWFSYLDETERVGSGGN</sequence>
<keyword evidence="5" id="KW-0408">Iron</keyword>
<dbReference type="Gene3D" id="2.60.120.620">
    <property type="entry name" value="q2cbj1_9rhob like domain"/>
    <property type="match status" value="1"/>
</dbReference>
<dbReference type="Proteomes" id="UP000241265">
    <property type="component" value="Genome"/>
</dbReference>
<protein>
    <submittedName>
        <fullName evidence="8">2OG-Fe(II) oxygenase superfamily domain protein</fullName>
    </submittedName>
    <submittedName>
        <fullName evidence="7">Prolyl 4-hydroxylase</fullName>
    </submittedName>
</protein>
<comment type="cofactor">
    <cofactor evidence="1">
        <name>L-ascorbate</name>
        <dbReference type="ChEBI" id="CHEBI:38290"/>
    </cofactor>
</comment>
<dbReference type="Proteomes" id="UP000203521">
    <property type="component" value="Segment"/>
</dbReference>
<evidence type="ECO:0000259" key="6">
    <source>
        <dbReference type="SMART" id="SM00702"/>
    </source>
</evidence>
<evidence type="ECO:0000313" key="14">
    <source>
        <dbReference type="Proteomes" id="UP000240287"/>
    </source>
</evidence>
<evidence type="ECO:0000256" key="4">
    <source>
        <dbReference type="ARBA" id="ARBA00023002"/>
    </source>
</evidence>
<dbReference type="EMBL" id="KU686193">
    <property type="protein sequence ID" value="AOV57524.1"/>
    <property type="molecule type" value="Genomic_DNA"/>
</dbReference>
<feature type="domain" description="Prolyl 4-hydroxylase alpha subunit" evidence="6">
    <location>
        <begin position="2"/>
        <end position="186"/>
    </location>
</feature>
<dbReference type="EMBL" id="KU686192">
    <property type="protein sequence ID" value="AOV57274.1"/>
    <property type="molecule type" value="Genomic_DNA"/>
</dbReference>
<dbReference type="Proteomes" id="UP000241610">
    <property type="component" value="Segment"/>
</dbReference>
<dbReference type="PANTHER" id="PTHR10869">
    <property type="entry name" value="PROLYL 4-HYDROXYLASE ALPHA SUBUNIT"/>
    <property type="match status" value="1"/>
</dbReference>
<keyword evidence="3" id="KW-0223">Dioxygenase</keyword>
<dbReference type="GeneID" id="15009489"/>
<dbReference type="InterPro" id="IPR044862">
    <property type="entry name" value="Pro_4_hyd_alph_FE2OG_OXY"/>
</dbReference>
<dbReference type="EMBL" id="KU686196">
    <property type="protein sequence ID" value="AOV58274.1"/>
    <property type="molecule type" value="Genomic_DNA"/>
</dbReference>
<keyword evidence="4" id="KW-0560">Oxidoreductase</keyword>